<comment type="cofactor">
    <cofactor evidence="1">
        <name>FAD</name>
        <dbReference type="ChEBI" id="CHEBI:57692"/>
    </cofactor>
</comment>
<dbReference type="Gene3D" id="3.40.50.80">
    <property type="entry name" value="Nucleotide-binding domain of ferredoxin-NADP reductase (FNR) module"/>
    <property type="match status" value="1"/>
</dbReference>
<keyword evidence="7" id="KW-0411">Iron-sulfur</keyword>
<dbReference type="InterPro" id="IPR050415">
    <property type="entry name" value="MRET"/>
</dbReference>
<dbReference type="InterPro" id="IPR012675">
    <property type="entry name" value="Beta-grasp_dom_sf"/>
</dbReference>
<sequence length="300" mass="32222">MLRVRVTAKTREAEDVVSFTLRGDGLPTWTPGAHVDVEVRPGVLRQYSLCGDPADAGSWRIAVLRENAGRGGSRYLHDEVAVGAELRVSEPRNNFELVPAPEYSFVAGGIGITPLLPMVRAAEAAGAKWTLHYGGRRRARMAFLGELAGFGDRVHVVPEDEQGLLPLADIVASGAVVYCCGPEPLLAAVERLCPADRLRLERFRPRETSGPAEEFEVFASLSGQTVRVAATESVLDALDLAGVGVPSSCREGTCGTCETPVLDGVVDHRDSVLSEEERASGKTMMICVSRARSDRLVLDV</sequence>
<keyword evidence="2" id="KW-0285">Flavoprotein</keyword>
<dbReference type="InterPro" id="IPR039261">
    <property type="entry name" value="FNR_nucleotide-bd"/>
</dbReference>
<dbReference type="SUPFAM" id="SSF54292">
    <property type="entry name" value="2Fe-2S ferredoxin-like"/>
    <property type="match status" value="1"/>
</dbReference>
<dbReference type="InterPro" id="IPR017927">
    <property type="entry name" value="FAD-bd_FR_type"/>
</dbReference>
<dbReference type="Pfam" id="PF00111">
    <property type="entry name" value="Fer2"/>
    <property type="match status" value="1"/>
</dbReference>
<evidence type="ECO:0000256" key="1">
    <source>
        <dbReference type="ARBA" id="ARBA00001974"/>
    </source>
</evidence>
<dbReference type="PROSITE" id="PS51384">
    <property type="entry name" value="FAD_FR"/>
    <property type="match status" value="1"/>
</dbReference>
<feature type="domain" description="FAD-binding FR-type" evidence="9">
    <location>
        <begin position="1"/>
        <end position="98"/>
    </location>
</feature>
<gene>
    <name evidence="10" type="ORF">ATK30_8584</name>
</gene>
<dbReference type="InterPro" id="IPR017938">
    <property type="entry name" value="Riboflavin_synthase-like_b-brl"/>
</dbReference>
<evidence type="ECO:0000256" key="7">
    <source>
        <dbReference type="ARBA" id="ARBA00023014"/>
    </source>
</evidence>
<comment type="caution">
    <text evidence="10">The sequence shown here is derived from an EMBL/GenBank/DDBJ whole genome shotgun (WGS) entry which is preliminary data.</text>
</comment>
<accession>A0A2N3WUR1</accession>
<evidence type="ECO:0000259" key="8">
    <source>
        <dbReference type="PROSITE" id="PS51085"/>
    </source>
</evidence>
<dbReference type="AlphaFoldDB" id="A0A2N3WUR1"/>
<keyword evidence="5" id="KW-0560">Oxidoreductase</keyword>
<dbReference type="PROSITE" id="PS51085">
    <property type="entry name" value="2FE2S_FER_2"/>
    <property type="match status" value="1"/>
</dbReference>
<evidence type="ECO:0000256" key="6">
    <source>
        <dbReference type="ARBA" id="ARBA00023004"/>
    </source>
</evidence>
<dbReference type="EMBL" id="PJMY01000003">
    <property type="protein sequence ID" value="PKV97598.1"/>
    <property type="molecule type" value="Genomic_DNA"/>
</dbReference>
<evidence type="ECO:0000313" key="10">
    <source>
        <dbReference type="EMBL" id="PKV97598.1"/>
    </source>
</evidence>
<evidence type="ECO:0000256" key="5">
    <source>
        <dbReference type="ARBA" id="ARBA00023002"/>
    </source>
</evidence>
<keyword evidence="11" id="KW-1185">Reference proteome</keyword>
<dbReference type="GO" id="GO:0046872">
    <property type="term" value="F:metal ion binding"/>
    <property type="evidence" value="ECO:0007669"/>
    <property type="project" value="UniProtKB-KW"/>
</dbReference>
<name>A0A2N3WUR1_9PSEU</name>
<dbReference type="GO" id="GO:0051537">
    <property type="term" value="F:2 iron, 2 sulfur cluster binding"/>
    <property type="evidence" value="ECO:0007669"/>
    <property type="project" value="UniProtKB-KW"/>
</dbReference>
<dbReference type="InterPro" id="IPR001041">
    <property type="entry name" value="2Fe-2S_ferredoxin-type"/>
</dbReference>
<dbReference type="PANTHER" id="PTHR47354">
    <property type="entry name" value="NADH OXIDOREDUCTASE HCR"/>
    <property type="match status" value="1"/>
</dbReference>
<keyword evidence="4" id="KW-0479">Metal-binding</keyword>
<dbReference type="InterPro" id="IPR006058">
    <property type="entry name" value="2Fe2S_fd_BS"/>
</dbReference>
<dbReference type="Proteomes" id="UP000233750">
    <property type="component" value="Unassembled WGS sequence"/>
</dbReference>
<feature type="domain" description="2Fe-2S ferredoxin-type" evidence="8">
    <location>
        <begin position="213"/>
        <end position="300"/>
    </location>
</feature>
<dbReference type="PRINTS" id="PR00409">
    <property type="entry name" value="PHDIOXRDTASE"/>
</dbReference>
<reference evidence="10 11" key="1">
    <citation type="submission" date="2017-12" db="EMBL/GenBank/DDBJ databases">
        <title>Sequencing the genomes of 1000 Actinobacteria strains.</title>
        <authorList>
            <person name="Klenk H.-P."/>
        </authorList>
    </citation>
    <scope>NUCLEOTIDE SEQUENCE [LARGE SCALE GENOMIC DNA]</scope>
    <source>
        <strain evidence="10 11">DSM 45165</strain>
    </source>
</reference>
<dbReference type="PANTHER" id="PTHR47354:SF1">
    <property type="entry name" value="CARNITINE MONOOXYGENASE REDUCTASE SUBUNIT"/>
    <property type="match status" value="1"/>
</dbReference>
<evidence type="ECO:0000256" key="4">
    <source>
        <dbReference type="ARBA" id="ARBA00022723"/>
    </source>
</evidence>
<proteinExistence type="predicted"/>
<dbReference type="CDD" id="cd00207">
    <property type="entry name" value="fer2"/>
    <property type="match status" value="1"/>
</dbReference>
<evidence type="ECO:0000256" key="2">
    <source>
        <dbReference type="ARBA" id="ARBA00022630"/>
    </source>
</evidence>
<protein>
    <submittedName>
        <fullName evidence="10">Ferredoxin-NADP reductase</fullName>
    </submittedName>
</protein>
<dbReference type="PROSITE" id="PS00197">
    <property type="entry name" value="2FE2S_FER_1"/>
    <property type="match status" value="1"/>
</dbReference>
<evidence type="ECO:0000313" key="11">
    <source>
        <dbReference type="Proteomes" id="UP000233750"/>
    </source>
</evidence>
<evidence type="ECO:0000259" key="9">
    <source>
        <dbReference type="PROSITE" id="PS51384"/>
    </source>
</evidence>
<organism evidence="10 11">
    <name type="scientific">Amycolatopsis echigonensis</name>
    <dbReference type="NCBI Taxonomy" id="2576905"/>
    <lineage>
        <taxon>Bacteria</taxon>
        <taxon>Bacillati</taxon>
        <taxon>Actinomycetota</taxon>
        <taxon>Actinomycetes</taxon>
        <taxon>Pseudonocardiales</taxon>
        <taxon>Pseudonocardiaceae</taxon>
        <taxon>Amycolatopsis</taxon>
    </lineage>
</organism>
<keyword evidence="3" id="KW-0001">2Fe-2S</keyword>
<dbReference type="GO" id="GO:0016491">
    <property type="term" value="F:oxidoreductase activity"/>
    <property type="evidence" value="ECO:0007669"/>
    <property type="project" value="UniProtKB-KW"/>
</dbReference>
<dbReference type="SUPFAM" id="SSF52343">
    <property type="entry name" value="Ferredoxin reductase-like, C-terminal NADP-linked domain"/>
    <property type="match status" value="1"/>
</dbReference>
<dbReference type="CDD" id="cd06185">
    <property type="entry name" value="PDR_like"/>
    <property type="match status" value="1"/>
</dbReference>
<keyword evidence="6" id="KW-0408">Iron</keyword>
<dbReference type="Gene3D" id="2.40.30.10">
    <property type="entry name" value="Translation factors"/>
    <property type="match status" value="1"/>
</dbReference>
<dbReference type="SUPFAM" id="SSF63380">
    <property type="entry name" value="Riboflavin synthase domain-like"/>
    <property type="match status" value="1"/>
</dbReference>
<evidence type="ECO:0000256" key="3">
    <source>
        <dbReference type="ARBA" id="ARBA00022714"/>
    </source>
</evidence>
<dbReference type="RefSeq" id="WP_416332874.1">
    <property type="nucleotide sequence ID" value="NZ_PJMY01000003.1"/>
</dbReference>
<dbReference type="InterPro" id="IPR036010">
    <property type="entry name" value="2Fe-2S_ferredoxin-like_sf"/>
</dbReference>
<dbReference type="Gene3D" id="3.10.20.30">
    <property type="match status" value="1"/>
</dbReference>